<keyword evidence="2" id="KW-1185">Reference proteome</keyword>
<name>A0ABT8IYY8_9MICO</name>
<evidence type="ECO:0000313" key="1">
    <source>
        <dbReference type="EMBL" id="MDN4598028.1"/>
    </source>
</evidence>
<evidence type="ECO:0000313" key="2">
    <source>
        <dbReference type="Proteomes" id="UP001174210"/>
    </source>
</evidence>
<protein>
    <recommendedName>
        <fullName evidence="3">XRE family transcriptional regulator</fullName>
    </recommendedName>
</protein>
<accession>A0ABT8IYY8</accession>
<dbReference type="Proteomes" id="UP001174210">
    <property type="component" value="Unassembled WGS sequence"/>
</dbReference>
<gene>
    <name evidence="1" type="ORF">P5G59_12820</name>
</gene>
<evidence type="ECO:0008006" key="3">
    <source>
        <dbReference type="Google" id="ProtNLM"/>
    </source>
</evidence>
<reference evidence="1" key="1">
    <citation type="submission" date="2023-03" db="EMBL/GenBank/DDBJ databases">
        <title>MT1 and MT2 Draft Genomes of Novel Species.</title>
        <authorList>
            <person name="Venkateswaran K."/>
        </authorList>
    </citation>
    <scope>NUCLEOTIDE SEQUENCE</scope>
    <source>
        <strain evidence="1">F6_8S_P_1A</strain>
    </source>
</reference>
<dbReference type="EMBL" id="JAROCB010000003">
    <property type="protein sequence ID" value="MDN4598028.1"/>
    <property type="molecule type" value="Genomic_DNA"/>
</dbReference>
<sequence>MTDHPHEAARRFVLNLREAMGEASVRSTAIGAEVDRNSLRMVLDGETWPDAKLVAKLELHFKRTLWPGYFEE</sequence>
<organism evidence="1 2">
    <name type="scientific">Leifsonia virtsii</name>
    <dbReference type="NCBI Taxonomy" id="3035915"/>
    <lineage>
        <taxon>Bacteria</taxon>
        <taxon>Bacillati</taxon>
        <taxon>Actinomycetota</taxon>
        <taxon>Actinomycetes</taxon>
        <taxon>Micrococcales</taxon>
        <taxon>Microbacteriaceae</taxon>
        <taxon>Leifsonia</taxon>
    </lineage>
</organism>
<proteinExistence type="predicted"/>
<comment type="caution">
    <text evidence="1">The sequence shown here is derived from an EMBL/GenBank/DDBJ whole genome shotgun (WGS) entry which is preliminary data.</text>
</comment>